<gene>
    <name evidence="8" type="ORF">URODEC1_LOCUS67791</name>
</gene>
<evidence type="ECO:0000256" key="4">
    <source>
        <dbReference type="ARBA" id="ARBA00022989"/>
    </source>
</evidence>
<evidence type="ECO:0000313" key="8">
    <source>
        <dbReference type="EMBL" id="CAL5005978.1"/>
    </source>
</evidence>
<keyword evidence="4 7" id="KW-1133">Transmembrane helix</keyword>
<name>A0ABC9BQH2_9POAL</name>
<protein>
    <submittedName>
        <fullName evidence="8">Uncharacterized protein</fullName>
    </submittedName>
</protein>
<dbReference type="Pfam" id="PF00335">
    <property type="entry name" value="Tetraspanin"/>
    <property type="match status" value="1"/>
</dbReference>
<evidence type="ECO:0000313" key="9">
    <source>
        <dbReference type="Proteomes" id="UP001497457"/>
    </source>
</evidence>
<dbReference type="EMBL" id="OZ075137">
    <property type="protein sequence ID" value="CAL5005978.1"/>
    <property type="molecule type" value="Genomic_DNA"/>
</dbReference>
<dbReference type="GO" id="GO:0016020">
    <property type="term" value="C:membrane"/>
    <property type="evidence" value="ECO:0007669"/>
    <property type="project" value="UniProtKB-SubCell"/>
</dbReference>
<keyword evidence="9" id="KW-1185">Reference proteome</keyword>
<feature type="transmembrane region" description="Helical" evidence="7">
    <location>
        <begin position="74"/>
        <end position="98"/>
    </location>
</feature>
<proteinExistence type="inferred from homology"/>
<feature type="transmembrane region" description="Helical" evidence="7">
    <location>
        <begin position="12"/>
        <end position="31"/>
    </location>
</feature>
<feature type="transmembrane region" description="Helical" evidence="7">
    <location>
        <begin position="240"/>
        <end position="261"/>
    </location>
</feature>
<dbReference type="InterPro" id="IPR018499">
    <property type="entry name" value="Tetraspanin/Peripherin"/>
</dbReference>
<dbReference type="Proteomes" id="UP001497457">
    <property type="component" value="Chromosome 27b"/>
</dbReference>
<feature type="transmembrane region" description="Helical" evidence="7">
    <location>
        <begin position="43"/>
        <end position="67"/>
    </location>
</feature>
<comment type="subcellular location">
    <subcellularLocation>
        <location evidence="1">Membrane</location>
        <topology evidence="1">Multi-pass membrane protein</topology>
    </subcellularLocation>
</comment>
<sequence length="285" mass="30271">MAIRMSNNVIGALNLVTLLLSVPVLIMGVWLRSRADGTGCDHFLSTPAVALGAALAAVSLAGLLGACCRATWLLWLYLLATLALALALLCFTAFAFAVTATKPGAGDAAVTTTGEGAEAGYTAWMRHHIEGRRSWARVQTCLADAGVCKRFEKDDDDDNNHNKKKKAATLARSGGGLSPVESGCCRPPASCNVTSARPAAAAADPDCGRWDKDEDKLCYGCESCRAGVAEALRRDWKRAAVVNAVFLALIVAVYAVACCAFRNSRRDNFAYHRSRGWNNKQSGDA</sequence>
<organism evidence="8 9">
    <name type="scientific">Urochloa decumbens</name>
    <dbReference type="NCBI Taxonomy" id="240449"/>
    <lineage>
        <taxon>Eukaryota</taxon>
        <taxon>Viridiplantae</taxon>
        <taxon>Streptophyta</taxon>
        <taxon>Embryophyta</taxon>
        <taxon>Tracheophyta</taxon>
        <taxon>Spermatophyta</taxon>
        <taxon>Magnoliopsida</taxon>
        <taxon>Liliopsida</taxon>
        <taxon>Poales</taxon>
        <taxon>Poaceae</taxon>
        <taxon>PACMAD clade</taxon>
        <taxon>Panicoideae</taxon>
        <taxon>Panicodae</taxon>
        <taxon>Paniceae</taxon>
        <taxon>Melinidinae</taxon>
        <taxon>Urochloa</taxon>
    </lineage>
</organism>
<keyword evidence="5 7" id="KW-0472">Membrane</keyword>
<keyword evidence="3 7" id="KW-0812">Transmembrane</keyword>
<feature type="region of interest" description="Disordered" evidence="6">
    <location>
        <begin position="155"/>
        <end position="182"/>
    </location>
</feature>
<evidence type="ECO:0000256" key="1">
    <source>
        <dbReference type="ARBA" id="ARBA00004141"/>
    </source>
</evidence>
<evidence type="ECO:0000256" key="3">
    <source>
        <dbReference type="ARBA" id="ARBA00022692"/>
    </source>
</evidence>
<comment type="similarity">
    <text evidence="2">Belongs to the tetraspanin (TM4SF) family.</text>
</comment>
<evidence type="ECO:0000256" key="2">
    <source>
        <dbReference type="ARBA" id="ARBA00006840"/>
    </source>
</evidence>
<dbReference type="PANTHER" id="PTHR32191">
    <property type="entry name" value="TETRASPANIN-8-RELATED"/>
    <property type="match status" value="1"/>
</dbReference>
<evidence type="ECO:0000256" key="6">
    <source>
        <dbReference type="SAM" id="MobiDB-lite"/>
    </source>
</evidence>
<accession>A0ABC9BQH2</accession>
<dbReference type="AlphaFoldDB" id="A0ABC9BQH2"/>
<reference evidence="8" key="1">
    <citation type="submission" date="2024-10" db="EMBL/GenBank/DDBJ databases">
        <authorList>
            <person name="Ryan C."/>
        </authorList>
    </citation>
    <scope>NUCLEOTIDE SEQUENCE [LARGE SCALE GENOMIC DNA]</scope>
</reference>
<evidence type="ECO:0000256" key="7">
    <source>
        <dbReference type="SAM" id="Phobius"/>
    </source>
</evidence>
<dbReference type="InterPro" id="IPR044991">
    <property type="entry name" value="TET_plant"/>
</dbReference>
<evidence type="ECO:0000256" key="5">
    <source>
        <dbReference type="ARBA" id="ARBA00023136"/>
    </source>
</evidence>